<protein>
    <submittedName>
        <fullName evidence="2">SHOCT domain-containing protein</fullName>
    </submittedName>
</protein>
<gene>
    <name evidence="2" type="ORF">AB1471_13485</name>
</gene>
<proteinExistence type="predicted"/>
<dbReference type="Pfam" id="PF09851">
    <property type="entry name" value="SHOCT"/>
    <property type="match status" value="1"/>
</dbReference>
<organism evidence="2 3">
    <name type="scientific">Jeotgalibacillus marinus</name>
    <dbReference type="NCBI Taxonomy" id="86667"/>
    <lineage>
        <taxon>Bacteria</taxon>
        <taxon>Bacillati</taxon>
        <taxon>Bacillota</taxon>
        <taxon>Bacilli</taxon>
        <taxon>Bacillales</taxon>
        <taxon>Caryophanaceae</taxon>
        <taxon>Jeotgalibacillus</taxon>
    </lineage>
</organism>
<keyword evidence="3" id="KW-1185">Reference proteome</keyword>
<accession>A0ABV3Q628</accession>
<dbReference type="InterPro" id="IPR018649">
    <property type="entry name" value="SHOCT"/>
</dbReference>
<evidence type="ECO:0000259" key="1">
    <source>
        <dbReference type="Pfam" id="PF09851"/>
    </source>
</evidence>
<evidence type="ECO:0000313" key="3">
    <source>
        <dbReference type="Proteomes" id="UP001556040"/>
    </source>
</evidence>
<reference evidence="2 3" key="1">
    <citation type="journal article" date="1979" name="Int. J. Syst. Evol. Microbiol.">
        <title>Bacillus globisporus subsp. marinus subsp. nov.</title>
        <authorList>
            <person name="Liu H."/>
        </authorList>
    </citation>
    <scope>NUCLEOTIDE SEQUENCE [LARGE SCALE GENOMIC DNA]</scope>
    <source>
        <strain evidence="2 3">DSM 1297</strain>
    </source>
</reference>
<dbReference type="RefSeq" id="WP_367780290.1">
    <property type="nucleotide sequence ID" value="NZ_JBFMIA010000016.1"/>
</dbReference>
<dbReference type="Proteomes" id="UP001556040">
    <property type="component" value="Unassembled WGS sequence"/>
</dbReference>
<dbReference type="EMBL" id="JBFMIA010000016">
    <property type="protein sequence ID" value="MEW9502802.1"/>
    <property type="molecule type" value="Genomic_DNA"/>
</dbReference>
<name>A0ABV3Q628_9BACL</name>
<comment type="caution">
    <text evidence="2">The sequence shown here is derived from an EMBL/GenBank/DDBJ whole genome shotgun (WGS) entry which is preliminary data.</text>
</comment>
<sequence>MMDGMMDGNSMMDGMMSGNSMMGMSLMMGIGLLLLITLVGVTIYMVVRQLMKRSSVTDHPLLILKERYVKGEINEEEYELKRKVLNKK</sequence>
<evidence type="ECO:0000313" key="2">
    <source>
        <dbReference type="EMBL" id="MEW9502802.1"/>
    </source>
</evidence>
<feature type="domain" description="SHOCT" evidence="1">
    <location>
        <begin position="60"/>
        <end position="85"/>
    </location>
</feature>